<accession>A0A3A8QAW3</accession>
<feature type="chain" id="PRO_5017351106" description="Lipoprotein" evidence="2">
    <location>
        <begin position="23"/>
        <end position="204"/>
    </location>
</feature>
<feature type="compositionally biased region" description="Gly residues" evidence="1">
    <location>
        <begin position="149"/>
        <end position="158"/>
    </location>
</feature>
<feature type="compositionally biased region" description="Low complexity" evidence="1">
    <location>
        <begin position="41"/>
        <end position="64"/>
    </location>
</feature>
<organism evidence="3 4">
    <name type="scientific">Corallococcus interemptor</name>
    <dbReference type="NCBI Taxonomy" id="2316720"/>
    <lineage>
        <taxon>Bacteria</taxon>
        <taxon>Pseudomonadati</taxon>
        <taxon>Myxococcota</taxon>
        <taxon>Myxococcia</taxon>
        <taxon>Myxococcales</taxon>
        <taxon>Cystobacterineae</taxon>
        <taxon>Myxococcaceae</taxon>
        <taxon>Corallococcus</taxon>
    </lineage>
</organism>
<reference evidence="4" key="1">
    <citation type="submission" date="2018-09" db="EMBL/GenBank/DDBJ databases">
        <authorList>
            <person name="Livingstone P.G."/>
            <person name="Whitworth D.E."/>
        </authorList>
    </citation>
    <scope>NUCLEOTIDE SEQUENCE [LARGE SCALE GENOMIC DNA]</scope>
    <source>
        <strain evidence="4">AB047A</strain>
    </source>
</reference>
<dbReference type="OrthoDB" id="5524123at2"/>
<comment type="caution">
    <text evidence="3">The sequence shown here is derived from an EMBL/GenBank/DDBJ whole genome shotgun (WGS) entry which is preliminary data.</text>
</comment>
<dbReference type="RefSeq" id="WP_120547076.1">
    <property type="nucleotide sequence ID" value="NZ_RAWM01000067.1"/>
</dbReference>
<name>A0A3A8QAW3_9BACT</name>
<dbReference type="AlphaFoldDB" id="A0A3A8QAW3"/>
<dbReference type="EMBL" id="RAWM01000067">
    <property type="protein sequence ID" value="RKH65829.1"/>
    <property type="molecule type" value="Genomic_DNA"/>
</dbReference>
<sequence length="204" mass="20226">MKLPLFAAIAALSLYGCASHNANTREASSPEAGAIGGSGSAGSTTDTSGSLDSSSIDSSSSDSANQELPGETGNVSDLEKRDRMNAPTVYEGEATGGSGAPDEAVKTKDGQKWDVQQNTPTELGDTQSPSGAVNQNRDSNEKGNLGTEGNLGGTGGSGSTATEGKSDVKDVSGETGSGALNADTDDSSTDSSKVESGATPDPTN</sequence>
<feature type="compositionally biased region" description="Polar residues" evidence="1">
    <location>
        <begin position="114"/>
        <end position="137"/>
    </location>
</feature>
<keyword evidence="4" id="KW-1185">Reference proteome</keyword>
<evidence type="ECO:0000313" key="4">
    <source>
        <dbReference type="Proteomes" id="UP000282656"/>
    </source>
</evidence>
<dbReference type="Proteomes" id="UP000282656">
    <property type="component" value="Unassembled WGS sequence"/>
</dbReference>
<gene>
    <name evidence="3" type="ORF">D7X96_23060</name>
</gene>
<keyword evidence="2" id="KW-0732">Signal</keyword>
<protein>
    <recommendedName>
        <fullName evidence="5">Lipoprotein</fullName>
    </recommendedName>
</protein>
<proteinExistence type="predicted"/>
<feature type="region of interest" description="Disordered" evidence="1">
    <location>
        <begin position="23"/>
        <end position="204"/>
    </location>
</feature>
<evidence type="ECO:0008006" key="5">
    <source>
        <dbReference type="Google" id="ProtNLM"/>
    </source>
</evidence>
<evidence type="ECO:0000256" key="2">
    <source>
        <dbReference type="SAM" id="SignalP"/>
    </source>
</evidence>
<evidence type="ECO:0000256" key="1">
    <source>
        <dbReference type="SAM" id="MobiDB-lite"/>
    </source>
</evidence>
<feature type="signal peptide" evidence="2">
    <location>
        <begin position="1"/>
        <end position="22"/>
    </location>
</feature>
<feature type="compositionally biased region" description="Basic and acidic residues" evidence="1">
    <location>
        <begin position="103"/>
        <end position="112"/>
    </location>
</feature>
<dbReference type="PROSITE" id="PS51257">
    <property type="entry name" value="PROKAR_LIPOPROTEIN"/>
    <property type="match status" value="1"/>
</dbReference>
<evidence type="ECO:0000313" key="3">
    <source>
        <dbReference type="EMBL" id="RKH65829.1"/>
    </source>
</evidence>